<dbReference type="SUPFAM" id="SSF52540">
    <property type="entry name" value="P-loop containing nucleoside triphosphate hydrolases"/>
    <property type="match status" value="1"/>
</dbReference>
<evidence type="ECO:0000259" key="1">
    <source>
        <dbReference type="Pfam" id="PF13304"/>
    </source>
</evidence>
<dbReference type="GO" id="GO:0005524">
    <property type="term" value="F:ATP binding"/>
    <property type="evidence" value="ECO:0007669"/>
    <property type="project" value="InterPro"/>
</dbReference>
<dbReference type="PANTHER" id="PTHR32182:SF22">
    <property type="entry name" value="ATP-DEPENDENT ENDONUCLEASE, OLD FAMILY-RELATED"/>
    <property type="match status" value="1"/>
</dbReference>
<dbReference type="PIRSF" id="PIRSF029347">
    <property type="entry name" value="RecF"/>
    <property type="match status" value="1"/>
</dbReference>
<proteinExistence type="predicted"/>
<dbReference type="OrthoDB" id="104167at2"/>
<dbReference type="InterPro" id="IPR014555">
    <property type="entry name" value="RecF-like"/>
</dbReference>
<dbReference type="GO" id="GO:0016887">
    <property type="term" value="F:ATP hydrolysis activity"/>
    <property type="evidence" value="ECO:0007669"/>
    <property type="project" value="InterPro"/>
</dbReference>
<dbReference type="Proteomes" id="UP000254575">
    <property type="component" value="Unassembled WGS sequence"/>
</dbReference>
<protein>
    <submittedName>
        <fullName evidence="2">Predicted ATPase</fullName>
    </submittedName>
</protein>
<dbReference type="EMBL" id="UHIA01000003">
    <property type="protein sequence ID" value="SUO92333.1"/>
    <property type="molecule type" value="Genomic_DNA"/>
</dbReference>
<accession>A0A380MJ30</accession>
<reference evidence="2 3" key="1">
    <citation type="submission" date="2018-06" db="EMBL/GenBank/DDBJ databases">
        <authorList>
            <consortium name="Pathogen Informatics"/>
            <person name="Doyle S."/>
        </authorList>
    </citation>
    <scope>NUCLEOTIDE SEQUENCE [LARGE SCALE GENOMIC DNA]</scope>
    <source>
        <strain evidence="2 3">NCTC10717</strain>
    </source>
</reference>
<organism evidence="2 3">
    <name type="scientific">Suttonella indologenes</name>
    <dbReference type="NCBI Taxonomy" id="13276"/>
    <lineage>
        <taxon>Bacteria</taxon>
        <taxon>Pseudomonadati</taxon>
        <taxon>Pseudomonadota</taxon>
        <taxon>Gammaproteobacteria</taxon>
        <taxon>Cardiobacteriales</taxon>
        <taxon>Cardiobacteriaceae</taxon>
        <taxon>Suttonella</taxon>
    </lineage>
</organism>
<keyword evidence="3" id="KW-1185">Reference proteome</keyword>
<dbReference type="PANTHER" id="PTHR32182">
    <property type="entry name" value="DNA REPLICATION AND REPAIR PROTEIN RECF"/>
    <property type="match status" value="1"/>
</dbReference>
<dbReference type="GO" id="GO:0000731">
    <property type="term" value="P:DNA synthesis involved in DNA repair"/>
    <property type="evidence" value="ECO:0007669"/>
    <property type="project" value="TreeGrafter"/>
</dbReference>
<name>A0A380MJ30_9GAMM</name>
<dbReference type="RefSeq" id="WP_115217788.1">
    <property type="nucleotide sequence ID" value="NZ_UHIA01000003.1"/>
</dbReference>
<gene>
    <name evidence="2" type="ORF">NCTC10717_00496</name>
</gene>
<sequence length="343" mass="39559">MTRLHALTVKGFKSIKSLENFKLNNLNVLIGINGAGKSNFISIFHLLNNIRRQDFQLYVQKQGGVDSFLHFGRKITDEIVLKFEFDGNSLEHRLLPSNDNRLLWEDETLILPNPRDNLEELNGFRNYIKHNISRWKIYHFHDTSDTARVKGQSAINDNLILKTDGENLSAYLYMLYDKYPTEYQRIVSTIRLVLPFFDNFVIRKNVELVELEWFQKGQQDTPLKAHLLSDGSLRFICLMTLLLQPIDLLPDTLLIDEPELGLHPYAIAILADVIKQIAEEKQIIISTQSVSLVNYFEPNDVVVVNQKEGVSSFERLNNETLAAWLEDYALGELWETNLLGGRP</sequence>
<dbReference type="Gene3D" id="3.40.50.300">
    <property type="entry name" value="P-loop containing nucleotide triphosphate hydrolases"/>
    <property type="match status" value="1"/>
</dbReference>
<evidence type="ECO:0000313" key="3">
    <source>
        <dbReference type="Proteomes" id="UP000254575"/>
    </source>
</evidence>
<dbReference type="InterPro" id="IPR027417">
    <property type="entry name" value="P-loop_NTPase"/>
</dbReference>
<dbReference type="InterPro" id="IPR003959">
    <property type="entry name" value="ATPase_AAA_core"/>
</dbReference>
<dbReference type="AlphaFoldDB" id="A0A380MJ30"/>
<evidence type="ECO:0000313" key="2">
    <source>
        <dbReference type="EMBL" id="SUO92333.1"/>
    </source>
</evidence>
<feature type="domain" description="ATPase AAA-type core" evidence="1">
    <location>
        <begin position="26"/>
        <end position="294"/>
    </location>
</feature>
<dbReference type="Pfam" id="PF13304">
    <property type="entry name" value="AAA_21"/>
    <property type="match status" value="1"/>
</dbReference>
<dbReference type="GO" id="GO:0006302">
    <property type="term" value="P:double-strand break repair"/>
    <property type="evidence" value="ECO:0007669"/>
    <property type="project" value="TreeGrafter"/>
</dbReference>